<keyword evidence="1" id="KW-1003">Cell membrane</keyword>
<keyword evidence="4 8" id="KW-0378">Hydrolase</keyword>
<reference evidence="8" key="1">
    <citation type="submission" date="2021-04" db="EMBL/GenBank/DDBJ databases">
        <authorList>
            <person name="Rodrigo-Torres L."/>
            <person name="Arahal R. D."/>
            <person name="Lucena T."/>
        </authorList>
    </citation>
    <scope>NUCLEOTIDE SEQUENCE</scope>
    <source>
        <strain evidence="8">CECT 9275</strain>
    </source>
</reference>
<evidence type="ECO:0000256" key="6">
    <source>
        <dbReference type="ARBA" id="ARBA00023211"/>
    </source>
</evidence>
<evidence type="ECO:0000256" key="3">
    <source>
        <dbReference type="ARBA" id="ARBA00022723"/>
    </source>
</evidence>
<dbReference type="SUPFAM" id="SSF56300">
    <property type="entry name" value="Metallo-dependent phosphatases"/>
    <property type="match status" value="1"/>
</dbReference>
<name>A0A916JEH2_9BACT</name>
<evidence type="ECO:0000259" key="7">
    <source>
        <dbReference type="Pfam" id="PF00149"/>
    </source>
</evidence>
<accession>A0A916JEH2</accession>
<dbReference type="PANTHER" id="PTHR34990:SF1">
    <property type="entry name" value="UDP-2,3-DIACYLGLUCOSAMINE HYDROLASE"/>
    <property type="match status" value="1"/>
</dbReference>
<dbReference type="CDD" id="cd07398">
    <property type="entry name" value="MPP_YbbF-LpxH"/>
    <property type="match status" value="1"/>
</dbReference>
<keyword evidence="3" id="KW-0479">Metal-binding</keyword>
<evidence type="ECO:0000256" key="4">
    <source>
        <dbReference type="ARBA" id="ARBA00022801"/>
    </source>
</evidence>
<dbReference type="InterPro" id="IPR004843">
    <property type="entry name" value="Calcineurin-like_PHP"/>
</dbReference>
<keyword evidence="2" id="KW-0997">Cell inner membrane</keyword>
<dbReference type="PANTHER" id="PTHR34990">
    <property type="entry name" value="UDP-2,3-DIACYLGLUCOSAMINE HYDROLASE-RELATED"/>
    <property type="match status" value="1"/>
</dbReference>
<sequence>MNFNFEKKSVVLGEGRRAYFSSDYHLGVPSSDASRLREQKIVRWLEDIRHDAQVIFLVGDIFDFWFEYRHAVPKGSIRLLGKLAELADSGIEIVIFTGNHDMWMSGYLTEELGAPIFRNPVEFEIKNSVGNTTRLLVGHGDGLGPGDKVYKVLKRIFENSFFQAIFHLVHPDVGIWIAKEWSRRSRIANVNKGEEKFMGEDREWLFTFCKEVESHRHYDYYIFGHRHLVLDLAVSENSRYINLGEWVSQQHYASFDGSQLELIQFRCTPETSHPPTVNS</sequence>
<dbReference type="GO" id="GO:0008758">
    <property type="term" value="F:UDP-2,3-diacylglucosamine hydrolase activity"/>
    <property type="evidence" value="ECO:0007669"/>
    <property type="project" value="TreeGrafter"/>
</dbReference>
<evidence type="ECO:0000313" key="9">
    <source>
        <dbReference type="Proteomes" id="UP000680038"/>
    </source>
</evidence>
<dbReference type="Gene3D" id="3.60.21.10">
    <property type="match status" value="1"/>
</dbReference>
<dbReference type="InterPro" id="IPR029052">
    <property type="entry name" value="Metallo-depent_PP-like"/>
</dbReference>
<keyword evidence="9" id="KW-1185">Reference proteome</keyword>
<evidence type="ECO:0000256" key="5">
    <source>
        <dbReference type="ARBA" id="ARBA00023136"/>
    </source>
</evidence>
<evidence type="ECO:0000313" key="8">
    <source>
        <dbReference type="EMBL" id="CAG5005771.1"/>
    </source>
</evidence>
<proteinExistence type="predicted"/>
<organism evidence="8 9">
    <name type="scientific">Dyadobacter helix</name>
    <dbReference type="NCBI Taxonomy" id="2822344"/>
    <lineage>
        <taxon>Bacteria</taxon>
        <taxon>Pseudomonadati</taxon>
        <taxon>Bacteroidota</taxon>
        <taxon>Cytophagia</taxon>
        <taxon>Cytophagales</taxon>
        <taxon>Spirosomataceae</taxon>
        <taxon>Dyadobacter</taxon>
    </lineage>
</organism>
<dbReference type="Proteomes" id="UP000680038">
    <property type="component" value="Unassembled WGS sequence"/>
</dbReference>
<gene>
    <name evidence="8" type="primary">lpxH</name>
    <name evidence="8" type="ORF">DYBT9275_03648</name>
</gene>
<dbReference type="GO" id="GO:0009245">
    <property type="term" value="P:lipid A biosynthetic process"/>
    <property type="evidence" value="ECO:0007669"/>
    <property type="project" value="TreeGrafter"/>
</dbReference>
<dbReference type="GO" id="GO:0046872">
    <property type="term" value="F:metal ion binding"/>
    <property type="evidence" value="ECO:0007669"/>
    <property type="project" value="UniProtKB-KW"/>
</dbReference>
<dbReference type="GO" id="GO:0016020">
    <property type="term" value="C:membrane"/>
    <property type="evidence" value="ECO:0007669"/>
    <property type="project" value="GOC"/>
</dbReference>
<keyword evidence="6" id="KW-0464">Manganese</keyword>
<dbReference type="EMBL" id="CAJRAF010000002">
    <property type="protein sequence ID" value="CAG5005771.1"/>
    <property type="molecule type" value="Genomic_DNA"/>
</dbReference>
<evidence type="ECO:0000256" key="2">
    <source>
        <dbReference type="ARBA" id="ARBA00022519"/>
    </source>
</evidence>
<dbReference type="EC" id="3.6.1.54" evidence="8"/>
<dbReference type="AlphaFoldDB" id="A0A916JEH2"/>
<dbReference type="Pfam" id="PF00149">
    <property type="entry name" value="Metallophos"/>
    <property type="match status" value="1"/>
</dbReference>
<protein>
    <submittedName>
        <fullName evidence="8">UDP-2,3-diacylglucosamine hydrolase</fullName>
        <ecNumber evidence="8">3.6.1.54</ecNumber>
    </submittedName>
</protein>
<dbReference type="InterPro" id="IPR043461">
    <property type="entry name" value="LpxH-like"/>
</dbReference>
<keyword evidence="5" id="KW-0472">Membrane</keyword>
<evidence type="ECO:0000256" key="1">
    <source>
        <dbReference type="ARBA" id="ARBA00022475"/>
    </source>
</evidence>
<dbReference type="RefSeq" id="WP_215240118.1">
    <property type="nucleotide sequence ID" value="NZ_CAJRAF010000002.1"/>
</dbReference>
<comment type="caution">
    <text evidence="8">The sequence shown here is derived from an EMBL/GenBank/DDBJ whole genome shotgun (WGS) entry which is preliminary data.</text>
</comment>
<feature type="domain" description="Calcineurin-like phosphoesterase" evidence="7">
    <location>
        <begin position="39"/>
        <end position="227"/>
    </location>
</feature>